<dbReference type="FunFam" id="1.10.10.10:FF:000001">
    <property type="entry name" value="LysR family transcriptional regulator"/>
    <property type="match status" value="1"/>
</dbReference>
<keyword evidence="4" id="KW-0804">Transcription</keyword>
<feature type="domain" description="HTH lysR-type" evidence="5">
    <location>
        <begin position="1"/>
        <end position="60"/>
    </location>
</feature>
<dbReference type="FunFam" id="3.40.190.290:FF:000012">
    <property type="entry name" value="Transcriptional regulator, LysR family"/>
    <property type="match status" value="1"/>
</dbReference>
<dbReference type="GO" id="GO:0003700">
    <property type="term" value="F:DNA-binding transcription factor activity"/>
    <property type="evidence" value="ECO:0007669"/>
    <property type="project" value="InterPro"/>
</dbReference>
<evidence type="ECO:0000256" key="3">
    <source>
        <dbReference type="ARBA" id="ARBA00023125"/>
    </source>
</evidence>
<dbReference type="Pfam" id="PF03466">
    <property type="entry name" value="LysR_substrate"/>
    <property type="match status" value="1"/>
</dbReference>
<dbReference type="InterPro" id="IPR036388">
    <property type="entry name" value="WH-like_DNA-bd_sf"/>
</dbReference>
<evidence type="ECO:0000313" key="6">
    <source>
        <dbReference type="EMBL" id="KPZ14612.1"/>
    </source>
</evidence>
<sequence length="306" mass="33821">MRYTVNDLVSFLAVARERSFTKAAAQLGTSQPALSRTMRNLEKQLGVQLLRRSTRSVSPTEAGERLIGTIGPHFDGIEAGLADLSELSGKPAGSLRITSVEHASSTILGPVVAQLMLQYPEISVEINDDYGLVDIVEQRYDAGIRLGEQVAKDMIGVRIGPDFRQAAVGSPSYFQRRPKPVTPHDLTAHIGINLRLPTSGGLWSWPFAKEGREVRVRAEGHLVCSTVPLMQDFALAGAGIAYLPEDIVAQDIEEGRLIRVLDDWSPQITGYHLYYPSRRQATPAFRLLLNLLRFNDECSLESKTRR</sequence>
<dbReference type="Gene3D" id="3.40.190.290">
    <property type="match status" value="1"/>
</dbReference>
<evidence type="ECO:0000256" key="4">
    <source>
        <dbReference type="ARBA" id="ARBA00023163"/>
    </source>
</evidence>
<dbReference type="InterPro" id="IPR005119">
    <property type="entry name" value="LysR_subst-bd"/>
</dbReference>
<dbReference type="GO" id="GO:0043565">
    <property type="term" value="F:sequence-specific DNA binding"/>
    <property type="evidence" value="ECO:0007669"/>
    <property type="project" value="TreeGrafter"/>
</dbReference>
<evidence type="ECO:0000256" key="1">
    <source>
        <dbReference type="ARBA" id="ARBA00009437"/>
    </source>
</evidence>
<dbReference type="PANTHER" id="PTHR30537">
    <property type="entry name" value="HTH-TYPE TRANSCRIPTIONAL REGULATOR"/>
    <property type="match status" value="1"/>
</dbReference>
<dbReference type="InterPro" id="IPR058163">
    <property type="entry name" value="LysR-type_TF_proteobact-type"/>
</dbReference>
<proteinExistence type="inferred from homology"/>
<evidence type="ECO:0000256" key="2">
    <source>
        <dbReference type="ARBA" id="ARBA00023015"/>
    </source>
</evidence>
<evidence type="ECO:0000259" key="5">
    <source>
        <dbReference type="PROSITE" id="PS50931"/>
    </source>
</evidence>
<dbReference type="PRINTS" id="PR00039">
    <property type="entry name" value="HTHLYSR"/>
</dbReference>
<dbReference type="Pfam" id="PF00126">
    <property type="entry name" value="HTH_1"/>
    <property type="match status" value="1"/>
</dbReference>
<dbReference type="RefSeq" id="WP_328586574.1">
    <property type="nucleotide sequence ID" value="NZ_JYHK01000106.1"/>
</dbReference>
<comment type="caution">
    <text evidence="6">The sequence shown here is derived from an EMBL/GenBank/DDBJ whole genome shotgun (WGS) entry which is preliminary data.</text>
</comment>
<name>A0A0Q0D9L9_9PSED</name>
<comment type="similarity">
    <text evidence="1">Belongs to the LysR transcriptional regulatory family.</text>
</comment>
<dbReference type="Proteomes" id="UP000050317">
    <property type="component" value="Unassembled WGS sequence"/>
</dbReference>
<accession>A0A0Q0D9L9</accession>
<dbReference type="InterPro" id="IPR036390">
    <property type="entry name" value="WH_DNA-bd_sf"/>
</dbReference>
<dbReference type="AlphaFoldDB" id="A0A0Q0D9L9"/>
<dbReference type="PANTHER" id="PTHR30537:SF1">
    <property type="entry name" value="HTH-TYPE TRANSCRIPTIONAL REGULATOR PGRR"/>
    <property type="match status" value="1"/>
</dbReference>
<evidence type="ECO:0000313" key="7">
    <source>
        <dbReference type="Proteomes" id="UP000050317"/>
    </source>
</evidence>
<reference evidence="6 7" key="1">
    <citation type="submission" date="2015-09" db="EMBL/GenBank/DDBJ databases">
        <title>Genome announcement of multiple Pseudomonas syringae strains.</title>
        <authorList>
            <person name="Thakur S."/>
            <person name="Wang P.W."/>
            <person name="Gong Y."/>
            <person name="Weir B.S."/>
            <person name="Guttman D.S."/>
        </authorList>
    </citation>
    <scope>NUCLEOTIDE SEQUENCE [LARGE SCALE GENOMIC DNA]</scope>
    <source>
        <strain evidence="6 7">ICMP3963</strain>
    </source>
</reference>
<dbReference type="PROSITE" id="PS50931">
    <property type="entry name" value="HTH_LYSR"/>
    <property type="match status" value="1"/>
</dbReference>
<protein>
    <submittedName>
        <fullName evidence="6">OprD regulatory protein</fullName>
    </submittedName>
</protein>
<dbReference type="CDD" id="cd08474">
    <property type="entry name" value="PBP2_CrgA_like_5"/>
    <property type="match status" value="1"/>
</dbReference>
<dbReference type="Gene3D" id="1.10.10.10">
    <property type="entry name" value="Winged helix-like DNA-binding domain superfamily/Winged helix DNA-binding domain"/>
    <property type="match status" value="1"/>
</dbReference>
<dbReference type="SUPFAM" id="SSF46785">
    <property type="entry name" value="Winged helix' DNA-binding domain"/>
    <property type="match status" value="1"/>
</dbReference>
<dbReference type="PATRIC" id="fig|251703.9.peg.3773"/>
<gene>
    <name evidence="6" type="ORF">ALO40_02707</name>
</gene>
<dbReference type="EMBL" id="LJRR01000249">
    <property type="protein sequence ID" value="KPZ14612.1"/>
    <property type="molecule type" value="Genomic_DNA"/>
</dbReference>
<keyword evidence="3" id="KW-0238">DNA-binding</keyword>
<keyword evidence="2" id="KW-0805">Transcription regulation</keyword>
<dbReference type="InterPro" id="IPR000847">
    <property type="entry name" value="LysR_HTH_N"/>
</dbReference>
<dbReference type="SUPFAM" id="SSF53850">
    <property type="entry name" value="Periplasmic binding protein-like II"/>
    <property type="match status" value="1"/>
</dbReference>
<dbReference type="GO" id="GO:0006351">
    <property type="term" value="P:DNA-templated transcription"/>
    <property type="evidence" value="ECO:0007669"/>
    <property type="project" value="TreeGrafter"/>
</dbReference>
<organism evidence="6 7">
    <name type="scientific">Pseudomonas syringae pv. viburni</name>
    <dbReference type="NCBI Taxonomy" id="251703"/>
    <lineage>
        <taxon>Bacteria</taxon>
        <taxon>Pseudomonadati</taxon>
        <taxon>Pseudomonadota</taxon>
        <taxon>Gammaproteobacteria</taxon>
        <taxon>Pseudomonadales</taxon>
        <taxon>Pseudomonadaceae</taxon>
        <taxon>Pseudomonas</taxon>
    </lineage>
</organism>